<reference evidence="6" key="1">
    <citation type="submission" date="2013-04" db="EMBL/GenBank/DDBJ databases">
        <authorList>
            <person name="Qu J."/>
            <person name="Murali S.C."/>
            <person name="Bandaranaike D."/>
            <person name="Bellair M."/>
            <person name="Blankenburg K."/>
            <person name="Chao H."/>
            <person name="Dinh H."/>
            <person name="Doddapaneni H."/>
            <person name="Downs B."/>
            <person name="Dugan-Rocha S."/>
            <person name="Elkadiri S."/>
            <person name="Gnanaolivu R.D."/>
            <person name="Hernandez B."/>
            <person name="Javaid M."/>
            <person name="Jayaseelan J.C."/>
            <person name="Lee S."/>
            <person name="Li M."/>
            <person name="Ming W."/>
            <person name="Munidasa M."/>
            <person name="Muniz J."/>
            <person name="Nguyen L."/>
            <person name="Ongeri F."/>
            <person name="Osuji N."/>
            <person name="Pu L.-L."/>
            <person name="Puazo M."/>
            <person name="Qu C."/>
            <person name="Quiroz J."/>
            <person name="Raj R."/>
            <person name="Weissenberger G."/>
            <person name="Xin Y."/>
            <person name="Zou X."/>
            <person name="Han Y."/>
            <person name="Richards S."/>
            <person name="Worley K."/>
            <person name="Muzny D."/>
            <person name="Gibbs R."/>
        </authorList>
    </citation>
    <scope>NUCLEOTIDE SEQUENCE</scope>
    <source>
        <strain evidence="6">Sampled in the wild</strain>
    </source>
</reference>
<organism evidence="6 7">
    <name type="scientific">Ladona fulva</name>
    <name type="common">Scarce chaser dragonfly</name>
    <name type="synonym">Libellula fulva</name>
    <dbReference type="NCBI Taxonomy" id="123851"/>
    <lineage>
        <taxon>Eukaryota</taxon>
        <taxon>Metazoa</taxon>
        <taxon>Ecdysozoa</taxon>
        <taxon>Arthropoda</taxon>
        <taxon>Hexapoda</taxon>
        <taxon>Insecta</taxon>
        <taxon>Pterygota</taxon>
        <taxon>Palaeoptera</taxon>
        <taxon>Odonata</taxon>
        <taxon>Epiprocta</taxon>
        <taxon>Anisoptera</taxon>
        <taxon>Libelluloidea</taxon>
        <taxon>Libellulidae</taxon>
        <taxon>Ladona</taxon>
    </lineage>
</organism>
<dbReference type="SUPFAM" id="SSF51905">
    <property type="entry name" value="FAD/NAD(P)-binding domain"/>
    <property type="match status" value="2"/>
</dbReference>
<accession>A0A8K0K1Y4</accession>
<dbReference type="OrthoDB" id="3329at2759"/>
<dbReference type="PROSITE" id="PS01281">
    <property type="entry name" value="GIDA_2"/>
    <property type="match status" value="1"/>
</dbReference>
<evidence type="ECO:0000256" key="4">
    <source>
        <dbReference type="ARBA" id="ARBA00022827"/>
    </source>
</evidence>
<dbReference type="InterPro" id="IPR002218">
    <property type="entry name" value="MnmG-rel"/>
</dbReference>
<feature type="domain" description="MnmG N-terminal" evidence="5">
    <location>
        <begin position="13"/>
        <end position="277"/>
    </location>
</feature>
<protein>
    <recommendedName>
        <fullName evidence="5">MnmG N-terminal domain-containing protein</fullName>
    </recommendedName>
</protein>
<comment type="cofactor">
    <cofactor evidence="1">
        <name>FAD</name>
        <dbReference type="ChEBI" id="CHEBI:57692"/>
    </cofactor>
</comment>
<dbReference type="Pfam" id="PF01134">
    <property type="entry name" value="GIDA"/>
    <property type="match status" value="1"/>
</dbReference>
<dbReference type="EMBL" id="KZ308297">
    <property type="protein sequence ID" value="KAG8226794.1"/>
    <property type="molecule type" value="Genomic_DNA"/>
</dbReference>
<dbReference type="GO" id="GO:0050660">
    <property type="term" value="F:flavin adenine dinucleotide binding"/>
    <property type="evidence" value="ECO:0007669"/>
    <property type="project" value="InterPro"/>
</dbReference>
<reference evidence="6" key="2">
    <citation type="submission" date="2017-10" db="EMBL/GenBank/DDBJ databases">
        <title>Ladona fulva Genome sequencing and assembly.</title>
        <authorList>
            <person name="Murali S."/>
            <person name="Richards S."/>
            <person name="Bandaranaike D."/>
            <person name="Bellair M."/>
            <person name="Blankenburg K."/>
            <person name="Chao H."/>
            <person name="Dinh H."/>
            <person name="Doddapaneni H."/>
            <person name="Dugan-Rocha S."/>
            <person name="Elkadiri S."/>
            <person name="Gnanaolivu R."/>
            <person name="Hernandez B."/>
            <person name="Skinner E."/>
            <person name="Javaid M."/>
            <person name="Lee S."/>
            <person name="Li M."/>
            <person name="Ming W."/>
            <person name="Munidasa M."/>
            <person name="Muniz J."/>
            <person name="Nguyen L."/>
            <person name="Hughes D."/>
            <person name="Osuji N."/>
            <person name="Pu L.-L."/>
            <person name="Puazo M."/>
            <person name="Qu C."/>
            <person name="Quiroz J."/>
            <person name="Raj R."/>
            <person name="Weissenberger G."/>
            <person name="Xin Y."/>
            <person name="Zou X."/>
            <person name="Han Y."/>
            <person name="Worley K."/>
            <person name="Muzny D."/>
            <person name="Gibbs R."/>
        </authorList>
    </citation>
    <scope>NUCLEOTIDE SEQUENCE</scope>
    <source>
        <strain evidence="6">Sampled in the wild</strain>
    </source>
</reference>
<evidence type="ECO:0000256" key="3">
    <source>
        <dbReference type="ARBA" id="ARBA00022630"/>
    </source>
</evidence>
<evidence type="ECO:0000313" key="6">
    <source>
        <dbReference type="EMBL" id="KAG8226794.1"/>
    </source>
</evidence>
<keyword evidence="7" id="KW-1185">Reference proteome</keyword>
<dbReference type="GO" id="GO:0002098">
    <property type="term" value="P:tRNA wobble uridine modification"/>
    <property type="evidence" value="ECO:0007669"/>
    <property type="project" value="TreeGrafter"/>
</dbReference>
<dbReference type="PROSITE" id="PS01280">
    <property type="entry name" value="GIDA_1"/>
    <property type="match status" value="1"/>
</dbReference>
<dbReference type="GO" id="GO:0030488">
    <property type="term" value="P:tRNA methylation"/>
    <property type="evidence" value="ECO:0007669"/>
    <property type="project" value="TreeGrafter"/>
</dbReference>
<dbReference type="PANTHER" id="PTHR11806">
    <property type="entry name" value="GLUCOSE INHIBITED DIVISION PROTEIN A"/>
    <property type="match status" value="1"/>
</dbReference>
<dbReference type="Gene3D" id="3.50.50.60">
    <property type="entry name" value="FAD/NAD(P)-binding domain"/>
    <property type="match status" value="2"/>
</dbReference>
<keyword evidence="3" id="KW-0285">Flavoprotein</keyword>
<dbReference type="FunFam" id="3.50.50.60:FF:000002">
    <property type="entry name" value="tRNA uridine 5-carboxymethylaminomethyl modification enzyme MnmG"/>
    <property type="match status" value="1"/>
</dbReference>
<evidence type="ECO:0000256" key="1">
    <source>
        <dbReference type="ARBA" id="ARBA00001974"/>
    </source>
</evidence>
<dbReference type="InterPro" id="IPR036188">
    <property type="entry name" value="FAD/NAD-bd_sf"/>
</dbReference>
<proteinExistence type="inferred from homology"/>
<keyword evidence="4" id="KW-0274">FAD</keyword>
<comment type="caution">
    <text evidence="6">The sequence shown here is derived from an EMBL/GenBank/DDBJ whole genome shotgun (WGS) entry which is preliminary data.</text>
</comment>
<evidence type="ECO:0000313" key="7">
    <source>
        <dbReference type="Proteomes" id="UP000792457"/>
    </source>
</evidence>
<dbReference type="InterPro" id="IPR020595">
    <property type="entry name" value="MnmG-rel_CS"/>
</dbReference>
<evidence type="ECO:0000259" key="5">
    <source>
        <dbReference type="Pfam" id="PF01134"/>
    </source>
</evidence>
<gene>
    <name evidence="6" type="ORF">J437_LFUL002840</name>
</gene>
<dbReference type="AlphaFoldDB" id="A0A8K0K1Y4"/>
<dbReference type="InterPro" id="IPR040131">
    <property type="entry name" value="MnmG_N"/>
</dbReference>
<dbReference type="PANTHER" id="PTHR11806:SF0">
    <property type="entry name" value="PROTEIN MTO1 HOMOLOG, MITOCHONDRIAL"/>
    <property type="match status" value="1"/>
</dbReference>
<comment type="similarity">
    <text evidence="2">Belongs to the MnmG family.</text>
</comment>
<evidence type="ECO:0000256" key="2">
    <source>
        <dbReference type="ARBA" id="ARBA00007653"/>
    </source>
</evidence>
<name>A0A8K0K1Y4_LADFU</name>
<dbReference type="Proteomes" id="UP000792457">
    <property type="component" value="Unassembled WGS sequence"/>
</dbReference>
<dbReference type="GO" id="GO:0005829">
    <property type="term" value="C:cytosol"/>
    <property type="evidence" value="ECO:0007669"/>
    <property type="project" value="TreeGrafter"/>
</dbReference>
<sequence>MDYEHSNEEKPVSRCIGVILGDGTYVRGRSVVITTGTFLKAQINIGLETRPAGRLGDGPSIGLAQTLERLGFSMSRLKTGTPPRLLKDSIDFRMCIVQQGDDPPQPFSFMNDSVWLKPEQQLVCHITYTGPEVEEIIMKNLHRNRHVSEEIKGPRYCPSIESKVLRFKGRSHQIWLEPEGFDSPLIYPNGISCTLPEEEQVKMVRTIPALHNAVVTQPGYGVEYEFVDPRELWPTLETKRVDGLFLAGQINGTTGYEEAAAQGLLAGVNAACKVLSKEPLLISRSEGYIGVLVDDLTTLGTCEPYRMFTSRAEFRLSLRPDNADLRLTQKGMAQILQKSIVDSWTTSEIYVLYLAKFFHFFINNNNSLLQVLRPSYQIQMQ</sequence>